<reference evidence="1 2" key="1">
    <citation type="submission" date="2023-04" db="EMBL/GenBank/DDBJ databases">
        <title>Luteimonas sp. M1R5S18.</title>
        <authorList>
            <person name="Sun J.-Q."/>
        </authorList>
    </citation>
    <scope>NUCLEOTIDE SEQUENCE [LARGE SCALE GENOMIC DNA]</scope>
    <source>
        <strain evidence="1 2">M1R5S18</strain>
    </source>
</reference>
<proteinExistence type="predicted"/>
<evidence type="ECO:0000313" key="2">
    <source>
        <dbReference type="Proteomes" id="UP001156831"/>
    </source>
</evidence>
<keyword evidence="2" id="KW-1185">Reference proteome</keyword>
<dbReference type="Proteomes" id="UP001156831">
    <property type="component" value="Unassembled WGS sequence"/>
</dbReference>
<gene>
    <name evidence="1" type="ORF">QFW80_03735</name>
</gene>
<dbReference type="EMBL" id="JARXRN010000016">
    <property type="protein sequence ID" value="MDH5829632.1"/>
    <property type="molecule type" value="Genomic_DNA"/>
</dbReference>
<dbReference type="RefSeq" id="WP_280599954.1">
    <property type="nucleotide sequence ID" value="NZ_JARXRN010000016.1"/>
</dbReference>
<comment type="caution">
    <text evidence="1">The sequence shown here is derived from an EMBL/GenBank/DDBJ whole genome shotgun (WGS) entry which is preliminary data.</text>
</comment>
<organism evidence="1 2">
    <name type="scientific">Luteimonas rhizosphaericola</name>
    <dbReference type="NCBI Taxonomy" id="3042024"/>
    <lineage>
        <taxon>Bacteria</taxon>
        <taxon>Pseudomonadati</taxon>
        <taxon>Pseudomonadota</taxon>
        <taxon>Gammaproteobacteria</taxon>
        <taxon>Lysobacterales</taxon>
        <taxon>Lysobacteraceae</taxon>
        <taxon>Luteimonas</taxon>
    </lineage>
</organism>
<evidence type="ECO:0000313" key="1">
    <source>
        <dbReference type="EMBL" id="MDH5829632.1"/>
    </source>
</evidence>
<sequence length="352" mass="38208">MLAAVLAGCATRPAAPPGPPPADVRADIARRIPARIADRTGWAGDIQVAFAAQRIVPNAENICAVLAVIEQESGYVADPVVANLPRVARQEIARRASALHVPRLLVDTALRLPSTDGRSYGERLAAVRTERELSELYEEMIGRVPMGRRLFAGRNPVQTGGAMQVGIAFAEANADGYPYPIPGSIREEVFSRRGGLYFGIAHLLGYDTPYTRKVHRFADYNAGWYASRNAAFQAAVSEATGIPLALDGDLLVPGAPLDRPGSTERAVRTLSPQLGMDDHAIRRALERGDRLDFGDGDLAIRVFALAEAAAGRPLPRARIPDIRLDSPKITRELTTAWFAERVDARYRDCLAR</sequence>
<name>A0ABT6JGF7_9GAMM</name>
<dbReference type="InterPro" id="IPR011673">
    <property type="entry name" value="DUF1615"/>
</dbReference>
<dbReference type="Pfam" id="PF07759">
    <property type="entry name" value="DUF1615"/>
    <property type="match status" value="1"/>
</dbReference>
<accession>A0ABT6JGF7</accession>
<protein>
    <submittedName>
        <fullName evidence="1">DUF1615 domain-containing protein</fullName>
    </submittedName>
</protein>